<evidence type="ECO:0000313" key="3">
    <source>
        <dbReference type="EMBL" id="QGY44399.1"/>
    </source>
</evidence>
<name>A0A6I6JT41_9BACT</name>
<dbReference type="InterPro" id="IPR032466">
    <property type="entry name" value="Metal_Hydrolase"/>
</dbReference>
<gene>
    <name evidence="3" type="ORF">GM418_12240</name>
</gene>
<reference evidence="3 4" key="1">
    <citation type="submission" date="2019-11" db="EMBL/GenBank/DDBJ databases">
        <authorList>
            <person name="Zheng R.K."/>
            <person name="Sun C.M."/>
        </authorList>
    </citation>
    <scope>NUCLEOTIDE SEQUENCE [LARGE SCALE GENOMIC DNA]</scope>
    <source>
        <strain evidence="3 4">WC007</strain>
    </source>
</reference>
<proteinExistence type="predicted"/>
<dbReference type="Proteomes" id="UP000428260">
    <property type="component" value="Chromosome"/>
</dbReference>
<dbReference type="RefSeq" id="WP_158866526.1">
    <property type="nucleotide sequence ID" value="NZ_CP046401.1"/>
</dbReference>
<organism evidence="3 4">
    <name type="scientific">Maribellus comscasis</name>
    <dbReference type="NCBI Taxonomy" id="2681766"/>
    <lineage>
        <taxon>Bacteria</taxon>
        <taxon>Pseudomonadati</taxon>
        <taxon>Bacteroidota</taxon>
        <taxon>Bacteroidia</taxon>
        <taxon>Marinilabiliales</taxon>
        <taxon>Prolixibacteraceae</taxon>
        <taxon>Maribellus</taxon>
    </lineage>
</organism>
<keyword evidence="1 3" id="KW-0378">Hydrolase</keyword>
<dbReference type="Gene3D" id="3.20.20.140">
    <property type="entry name" value="Metal-dependent hydrolases"/>
    <property type="match status" value="1"/>
</dbReference>
<keyword evidence="4" id="KW-1185">Reference proteome</keyword>
<evidence type="ECO:0000259" key="2">
    <source>
        <dbReference type="Pfam" id="PF01979"/>
    </source>
</evidence>
<dbReference type="GO" id="GO:0016787">
    <property type="term" value="F:hydrolase activity"/>
    <property type="evidence" value="ECO:0007669"/>
    <property type="project" value="UniProtKB-KW"/>
</dbReference>
<dbReference type="EMBL" id="CP046401">
    <property type="protein sequence ID" value="QGY44399.1"/>
    <property type="molecule type" value="Genomic_DNA"/>
</dbReference>
<dbReference type="InterPro" id="IPR006680">
    <property type="entry name" value="Amidohydro-rel"/>
</dbReference>
<evidence type="ECO:0000256" key="1">
    <source>
        <dbReference type="ARBA" id="ARBA00022801"/>
    </source>
</evidence>
<dbReference type="Pfam" id="PF01979">
    <property type="entry name" value="Amidohydro_1"/>
    <property type="match status" value="1"/>
</dbReference>
<protein>
    <submittedName>
        <fullName evidence="3">Amidohydrolase family protein</fullName>
    </submittedName>
</protein>
<dbReference type="PANTHER" id="PTHR43794:SF11">
    <property type="entry name" value="AMIDOHYDROLASE-RELATED DOMAIN-CONTAINING PROTEIN"/>
    <property type="match status" value="1"/>
</dbReference>
<dbReference type="SUPFAM" id="SSF51556">
    <property type="entry name" value="Metallo-dependent hydrolases"/>
    <property type="match status" value="1"/>
</dbReference>
<dbReference type="InterPro" id="IPR050287">
    <property type="entry name" value="MTA/SAH_deaminase"/>
</dbReference>
<dbReference type="KEGG" id="mcos:GM418_12240"/>
<sequence>MRKLSATYIFPGNNAPVKNGILVCENDGTIIEIQQQKENQPEQAGLEFYSGILVPGFVNTHCHLELSHMKGVIPEKTGISDFVKDINRLRHNETKNQEEIVRKTDRKMWANGIAAVGDIANSSVTIPTKLKSKIQYHTFVESFGFHPSRAEKSFSIAQEVKNHFTKNGLSASITPHSPYSVSKPLFKKIRKDAATEKSMLSIHNQESKAEEQFFVDGTGSILHHFKNNLRIDTSFWKATGKSSISSVLKYLPEENHLLLIHNTFTKKKDIENLKKHRSLSNTFFVLCPLSNLYIENQLPPVELFQNENLTICLGTDSLASNHQLSVFAEMLTIQENFPGIHLEEIIRWGCYNGARALKMETQLGSFETGKKPGINLITGIDFKHMKLTGKSKLKRLV</sequence>
<evidence type="ECO:0000313" key="4">
    <source>
        <dbReference type="Proteomes" id="UP000428260"/>
    </source>
</evidence>
<dbReference type="AlphaFoldDB" id="A0A6I6JT41"/>
<accession>A0A6I6JT41</accession>
<feature type="domain" description="Amidohydrolase-related" evidence="2">
    <location>
        <begin position="52"/>
        <end position="377"/>
    </location>
</feature>
<dbReference type="PANTHER" id="PTHR43794">
    <property type="entry name" value="AMINOHYDROLASE SSNA-RELATED"/>
    <property type="match status" value="1"/>
</dbReference>